<dbReference type="RefSeq" id="WP_188465620.1">
    <property type="nucleotide sequence ID" value="NZ_BAABHU010000011.1"/>
</dbReference>
<dbReference type="Pfam" id="PF00005">
    <property type="entry name" value="ABC_tran"/>
    <property type="match status" value="1"/>
</dbReference>
<comment type="caution">
    <text evidence="5">The sequence shown here is derived from an EMBL/GenBank/DDBJ whole genome shotgun (WGS) entry which is preliminary data.</text>
</comment>
<dbReference type="InterPro" id="IPR003593">
    <property type="entry name" value="AAA+_ATPase"/>
</dbReference>
<name>A0ABQ1MQV6_9BACT</name>
<dbReference type="InterPro" id="IPR051782">
    <property type="entry name" value="ABC_Transporter_VariousFunc"/>
</dbReference>
<evidence type="ECO:0000313" key="5">
    <source>
        <dbReference type="EMBL" id="GGC45011.1"/>
    </source>
</evidence>
<dbReference type="InterPro" id="IPR003439">
    <property type="entry name" value="ABC_transporter-like_ATP-bd"/>
</dbReference>
<evidence type="ECO:0000256" key="2">
    <source>
        <dbReference type="ARBA" id="ARBA00022741"/>
    </source>
</evidence>
<dbReference type="PROSITE" id="PS50893">
    <property type="entry name" value="ABC_TRANSPORTER_2"/>
    <property type="match status" value="1"/>
</dbReference>
<reference evidence="6" key="1">
    <citation type="journal article" date="2019" name="Int. J. Syst. Evol. Microbiol.">
        <title>The Global Catalogue of Microorganisms (GCM) 10K type strain sequencing project: providing services to taxonomists for standard genome sequencing and annotation.</title>
        <authorList>
            <consortium name="The Broad Institute Genomics Platform"/>
            <consortium name="The Broad Institute Genome Sequencing Center for Infectious Disease"/>
            <person name="Wu L."/>
            <person name="Ma J."/>
        </authorList>
    </citation>
    <scope>NUCLEOTIDE SEQUENCE [LARGE SCALE GENOMIC DNA]</scope>
    <source>
        <strain evidence="6">CGMCC 1.10832</strain>
    </source>
</reference>
<feature type="domain" description="ABC transporter" evidence="4">
    <location>
        <begin position="2"/>
        <end position="205"/>
    </location>
</feature>
<keyword evidence="2" id="KW-0547">Nucleotide-binding</keyword>
<gene>
    <name evidence="5" type="ORF">GCM10011506_33280</name>
</gene>
<dbReference type="InterPro" id="IPR017871">
    <property type="entry name" value="ABC_transporter-like_CS"/>
</dbReference>
<protein>
    <submittedName>
        <fullName evidence="5">ABC transporter</fullName>
    </submittedName>
</protein>
<dbReference type="Proteomes" id="UP000636010">
    <property type="component" value="Unassembled WGS sequence"/>
</dbReference>
<dbReference type="EMBL" id="BMEC01000011">
    <property type="protein sequence ID" value="GGC45011.1"/>
    <property type="molecule type" value="Genomic_DNA"/>
</dbReference>
<evidence type="ECO:0000313" key="6">
    <source>
        <dbReference type="Proteomes" id="UP000636010"/>
    </source>
</evidence>
<evidence type="ECO:0000259" key="4">
    <source>
        <dbReference type="PROSITE" id="PS50893"/>
    </source>
</evidence>
<keyword evidence="6" id="KW-1185">Reference proteome</keyword>
<keyword evidence="1" id="KW-0813">Transport</keyword>
<evidence type="ECO:0000256" key="1">
    <source>
        <dbReference type="ARBA" id="ARBA00022448"/>
    </source>
</evidence>
<dbReference type="PANTHER" id="PTHR42939">
    <property type="entry name" value="ABC TRANSPORTER ATP-BINDING PROTEIN ALBC-RELATED"/>
    <property type="match status" value="1"/>
</dbReference>
<dbReference type="PROSITE" id="PS00211">
    <property type="entry name" value="ABC_TRANSPORTER_1"/>
    <property type="match status" value="1"/>
</dbReference>
<dbReference type="Gene3D" id="3.40.50.300">
    <property type="entry name" value="P-loop containing nucleotide triphosphate hydrolases"/>
    <property type="match status" value="1"/>
</dbReference>
<dbReference type="PANTHER" id="PTHR42939:SF1">
    <property type="entry name" value="ABC TRANSPORTER ATP-BINDING PROTEIN ALBC-RELATED"/>
    <property type="match status" value="1"/>
</dbReference>
<proteinExistence type="predicted"/>
<accession>A0ABQ1MQV6</accession>
<sequence length="208" mass="22983">MLKIYQFSKSYSSGFTLEIQSLELKQGTHLIKGENGSGKSTLFKAIAGIHAFEGEIILEGVSLQQQPVKFRKLVNYAEAEPQFPDFLSLDDLILFVSKAKEASSSQIAHLKEAFGVNNYAANSISSYSSGMLKKASLLLAFLGTPKLIILDEPFTTIDAEAQQNLLGIIKNKKAKGINFLISSHHLPDMQEFEFTSIQQLINGKLINR</sequence>
<keyword evidence="3" id="KW-0067">ATP-binding</keyword>
<evidence type="ECO:0000256" key="3">
    <source>
        <dbReference type="ARBA" id="ARBA00022840"/>
    </source>
</evidence>
<organism evidence="5 6">
    <name type="scientific">Marivirga lumbricoides</name>
    <dbReference type="NCBI Taxonomy" id="1046115"/>
    <lineage>
        <taxon>Bacteria</taxon>
        <taxon>Pseudomonadati</taxon>
        <taxon>Bacteroidota</taxon>
        <taxon>Cytophagia</taxon>
        <taxon>Cytophagales</taxon>
        <taxon>Marivirgaceae</taxon>
        <taxon>Marivirga</taxon>
    </lineage>
</organism>
<dbReference type="InterPro" id="IPR027417">
    <property type="entry name" value="P-loop_NTPase"/>
</dbReference>
<dbReference type="SUPFAM" id="SSF52540">
    <property type="entry name" value="P-loop containing nucleoside triphosphate hydrolases"/>
    <property type="match status" value="1"/>
</dbReference>
<dbReference type="SMART" id="SM00382">
    <property type="entry name" value="AAA"/>
    <property type="match status" value="1"/>
</dbReference>